<dbReference type="GO" id="GO:0000287">
    <property type="term" value="F:magnesium ion binding"/>
    <property type="evidence" value="ECO:0007669"/>
    <property type="project" value="InterPro"/>
</dbReference>
<organism evidence="9 10">
    <name type="scientific">Reticulomyxa filosa</name>
    <dbReference type="NCBI Taxonomy" id="46433"/>
    <lineage>
        <taxon>Eukaryota</taxon>
        <taxon>Sar</taxon>
        <taxon>Rhizaria</taxon>
        <taxon>Retaria</taxon>
        <taxon>Foraminifera</taxon>
        <taxon>Monothalamids</taxon>
        <taxon>Reticulomyxidae</taxon>
        <taxon>Reticulomyxa</taxon>
    </lineage>
</organism>
<comment type="catalytic activity">
    <reaction evidence="1">
        <text>a ribonucleoside 5'-phosphate + H2O = a ribonucleoside + phosphate</text>
        <dbReference type="Rhea" id="RHEA:12484"/>
        <dbReference type="ChEBI" id="CHEBI:15377"/>
        <dbReference type="ChEBI" id="CHEBI:18254"/>
        <dbReference type="ChEBI" id="CHEBI:43474"/>
        <dbReference type="ChEBI" id="CHEBI:58043"/>
        <dbReference type="EC" id="3.1.3.5"/>
    </reaction>
</comment>
<gene>
    <name evidence="9" type="ORF">RFI_15463</name>
</gene>
<dbReference type="InterPro" id="IPR036412">
    <property type="entry name" value="HAD-like_sf"/>
</dbReference>
<dbReference type="GO" id="GO:0008253">
    <property type="term" value="F:5'-nucleotidase activity"/>
    <property type="evidence" value="ECO:0007669"/>
    <property type="project" value="UniProtKB-EC"/>
</dbReference>
<accession>X6N7K6</accession>
<evidence type="ECO:0000256" key="4">
    <source>
        <dbReference type="ARBA" id="ARBA00022723"/>
    </source>
</evidence>
<evidence type="ECO:0000256" key="3">
    <source>
        <dbReference type="ARBA" id="ARBA00012643"/>
    </source>
</evidence>
<dbReference type="GO" id="GO:0005737">
    <property type="term" value="C:cytoplasm"/>
    <property type="evidence" value="ECO:0007669"/>
    <property type="project" value="InterPro"/>
</dbReference>
<keyword evidence="5" id="KW-0547">Nucleotide-binding</keyword>
<keyword evidence="8" id="KW-0546">Nucleotide metabolism</keyword>
<evidence type="ECO:0000313" key="9">
    <source>
        <dbReference type="EMBL" id="ETO21739.1"/>
    </source>
</evidence>
<comment type="caution">
    <text evidence="9">The sequence shown here is derived from an EMBL/GenBank/DDBJ whole genome shotgun (WGS) entry which is preliminary data.</text>
</comment>
<proteinExistence type="inferred from homology"/>
<dbReference type="EC" id="3.1.3.5" evidence="3"/>
<protein>
    <recommendedName>
        <fullName evidence="3">5'-nucleotidase</fullName>
        <ecNumber evidence="3">3.1.3.5</ecNumber>
    </recommendedName>
</protein>
<evidence type="ECO:0000313" key="10">
    <source>
        <dbReference type="Proteomes" id="UP000023152"/>
    </source>
</evidence>
<dbReference type="EMBL" id="ASPP01011348">
    <property type="protein sequence ID" value="ETO21739.1"/>
    <property type="molecule type" value="Genomic_DNA"/>
</dbReference>
<dbReference type="Gene3D" id="3.40.50.1000">
    <property type="entry name" value="HAD superfamily/HAD-like"/>
    <property type="match status" value="1"/>
</dbReference>
<keyword evidence="6" id="KW-0378">Hydrolase</keyword>
<dbReference type="Proteomes" id="UP000023152">
    <property type="component" value="Unassembled WGS sequence"/>
</dbReference>
<dbReference type="GO" id="GO:0000166">
    <property type="term" value="F:nucleotide binding"/>
    <property type="evidence" value="ECO:0007669"/>
    <property type="project" value="UniProtKB-KW"/>
</dbReference>
<name>X6N7K6_RETFI</name>
<evidence type="ECO:0000256" key="8">
    <source>
        <dbReference type="ARBA" id="ARBA00023080"/>
    </source>
</evidence>
<dbReference type="OrthoDB" id="10014216at2759"/>
<dbReference type="SUPFAM" id="SSF56784">
    <property type="entry name" value="HAD-like"/>
    <property type="match status" value="1"/>
</dbReference>
<evidence type="ECO:0000256" key="7">
    <source>
        <dbReference type="ARBA" id="ARBA00022842"/>
    </source>
</evidence>
<dbReference type="Pfam" id="PF05822">
    <property type="entry name" value="UMPH-1"/>
    <property type="match status" value="1"/>
</dbReference>
<keyword evidence="4" id="KW-0479">Metal-binding</keyword>
<comment type="similarity">
    <text evidence="2">Belongs to the pyrimidine 5'-nucleotidase family.</text>
</comment>
<dbReference type="PANTHER" id="PTHR13045:SF0">
    <property type="entry name" value="7-METHYLGUANOSINE PHOSPHATE-SPECIFIC 5'-NUCLEOTIDASE"/>
    <property type="match status" value="1"/>
</dbReference>
<evidence type="ECO:0000256" key="6">
    <source>
        <dbReference type="ARBA" id="ARBA00022801"/>
    </source>
</evidence>
<dbReference type="PANTHER" id="PTHR13045">
    <property type="entry name" value="5'-NUCLEOTIDASE"/>
    <property type="match status" value="1"/>
</dbReference>
<dbReference type="AlphaFoldDB" id="X6N7K6"/>
<keyword evidence="10" id="KW-1185">Reference proteome</keyword>
<evidence type="ECO:0000256" key="5">
    <source>
        <dbReference type="ARBA" id="ARBA00022741"/>
    </source>
</evidence>
<dbReference type="GO" id="GO:0009117">
    <property type="term" value="P:nucleotide metabolic process"/>
    <property type="evidence" value="ECO:0007669"/>
    <property type="project" value="UniProtKB-KW"/>
</dbReference>
<dbReference type="InterPro" id="IPR023214">
    <property type="entry name" value="HAD_sf"/>
</dbReference>
<evidence type="ECO:0000256" key="1">
    <source>
        <dbReference type="ARBA" id="ARBA00000815"/>
    </source>
</evidence>
<sequence>MSEVTEKTTVALHITSKFDEKVKRITSLCATDSTLKGKEKSQLWQVISDFDHTLTHPESNMCHNMISELCPNENLQKVTKQLLVDCRQANVHKGHFWEQFHTALLEHKFEKWMIDHIMDKTILYLRDFVKEIFVYCGQQKIPILVISAGIENIIEQFLWNEGLLLEHVKLFSNRLVFEDDKHIQSASSLSLSRLKSDDGKGLIENITLDSLFESVAVLEKEEEEEIQNIKLKNDNEEKKMMTKGR</sequence>
<reference evidence="9 10" key="1">
    <citation type="journal article" date="2013" name="Curr. Biol.">
        <title>The Genome of the Foraminiferan Reticulomyxa filosa.</title>
        <authorList>
            <person name="Glockner G."/>
            <person name="Hulsmann N."/>
            <person name="Schleicher M."/>
            <person name="Noegel A.A."/>
            <person name="Eichinger L."/>
            <person name="Gallinger C."/>
            <person name="Pawlowski J."/>
            <person name="Sierra R."/>
            <person name="Euteneuer U."/>
            <person name="Pillet L."/>
            <person name="Moustafa A."/>
            <person name="Platzer M."/>
            <person name="Groth M."/>
            <person name="Szafranski K."/>
            <person name="Schliwa M."/>
        </authorList>
    </citation>
    <scope>NUCLEOTIDE SEQUENCE [LARGE SCALE GENOMIC DNA]</scope>
</reference>
<keyword evidence="7" id="KW-0460">Magnesium</keyword>
<evidence type="ECO:0000256" key="2">
    <source>
        <dbReference type="ARBA" id="ARBA00008389"/>
    </source>
</evidence>
<dbReference type="InterPro" id="IPR006434">
    <property type="entry name" value="Pyrimidine_nucleotidase_eu"/>
</dbReference>